<comment type="caution">
    <text evidence="3">The sequence shown here is derived from an EMBL/GenBank/DDBJ whole genome shotgun (WGS) entry which is preliminary data.</text>
</comment>
<evidence type="ECO:0000259" key="2">
    <source>
        <dbReference type="Pfam" id="PF01266"/>
    </source>
</evidence>
<keyword evidence="1" id="KW-0560">Oxidoreductase</keyword>
<feature type="domain" description="FAD dependent oxidoreductase" evidence="2">
    <location>
        <begin position="4"/>
        <end position="344"/>
    </location>
</feature>
<accession>A0A0D0HZR2</accession>
<evidence type="ECO:0000313" key="3">
    <source>
        <dbReference type="EMBL" id="KIP53051.1"/>
    </source>
</evidence>
<keyword evidence="4" id="KW-1185">Reference proteome</keyword>
<reference evidence="3 4" key="1">
    <citation type="submission" date="2015-01" db="EMBL/GenBank/DDBJ databases">
        <title>Draft genome sequence of Leucobacter komagatae strain VKM ST2845.</title>
        <authorList>
            <person name="Karlyshev A.V."/>
            <person name="Kudryashova E.B."/>
        </authorList>
    </citation>
    <scope>NUCLEOTIDE SEQUENCE [LARGE SCALE GENOMIC DNA]</scope>
    <source>
        <strain evidence="3 4">VKM ST2845</strain>
    </source>
</reference>
<sequence>MAADVLVVGAGVVGASIAYHLARAGRAVTVVERGEVGGGVTSASFGWVGLAKSEAKAYAEPLRASAAAEFARLRREDLAPFGLRECGAISWEPTEDETRAFVAEHRAIGHDIELIAREEVLAREPGLRTAPALAAYARGDAAVDPSSLARSLIAAAAAHGAHIMTATGVTELLREDGSVTGALTSRGAIHAGTVVLAAGTATPALAATLDPASGGAASPTLAVDASPSCLLTFATPEPLVRGILSTPAFELRQRDATTLLAAEDVPNGFGGAPAELAAETLAGIRSGLAGGAEVTLIDARIGDRPTPRAGTPLLGFVPGVAGLYISVAHPGVILSAAIGRRAAEELA</sequence>
<dbReference type="EMBL" id="JXSQ01000005">
    <property type="protein sequence ID" value="KIP53051.1"/>
    <property type="molecule type" value="Genomic_DNA"/>
</dbReference>
<dbReference type="InterPro" id="IPR036188">
    <property type="entry name" value="FAD/NAD-bd_sf"/>
</dbReference>
<dbReference type="PANTHER" id="PTHR13847:SF289">
    <property type="entry name" value="GLYCINE OXIDASE"/>
    <property type="match status" value="1"/>
</dbReference>
<dbReference type="Pfam" id="PF01266">
    <property type="entry name" value="DAO"/>
    <property type="match status" value="1"/>
</dbReference>
<proteinExistence type="predicted"/>
<dbReference type="SUPFAM" id="SSF51905">
    <property type="entry name" value="FAD/NAD(P)-binding domain"/>
    <property type="match status" value="1"/>
</dbReference>
<dbReference type="Gene3D" id="3.30.9.10">
    <property type="entry name" value="D-Amino Acid Oxidase, subunit A, domain 2"/>
    <property type="match status" value="1"/>
</dbReference>
<organism evidence="3 4">
    <name type="scientific">Leucobacter komagatae</name>
    <dbReference type="NCBI Taxonomy" id="55969"/>
    <lineage>
        <taxon>Bacteria</taxon>
        <taxon>Bacillati</taxon>
        <taxon>Actinomycetota</taxon>
        <taxon>Actinomycetes</taxon>
        <taxon>Micrococcales</taxon>
        <taxon>Microbacteriaceae</taxon>
        <taxon>Leucobacter</taxon>
    </lineage>
</organism>
<dbReference type="AlphaFoldDB" id="A0A0D0HZR2"/>
<dbReference type="PANTHER" id="PTHR13847">
    <property type="entry name" value="SARCOSINE DEHYDROGENASE-RELATED"/>
    <property type="match status" value="1"/>
</dbReference>
<evidence type="ECO:0000313" key="4">
    <source>
        <dbReference type="Proteomes" id="UP000032120"/>
    </source>
</evidence>
<dbReference type="InterPro" id="IPR006076">
    <property type="entry name" value="FAD-dep_OxRdtase"/>
</dbReference>
<dbReference type="Gene3D" id="3.50.50.60">
    <property type="entry name" value="FAD/NAD(P)-binding domain"/>
    <property type="match status" value="1"/>
</dbReference>
<dbReference type="GO" id="GO:0016491">
    <property type="term" value="F:oxidoreductase activity"/>
    <property type="evidence" value="ECO:0007669"/>
    <property type="project" value="UniProtKB-KW"/>
</dbReference>
<dbReference type="GO" id="GO:0005737">
    <property type="term" value="C:cytoplasm"/>
    <property type="evidence" value="ECO:0007669"/>
    <property type="project" value="TreeGrafter"/>
</dbReference>
<gene>
    <name evidence="3" type="ORF">SD72_05365</name>
</gene>
<name>A0A0D0HZR2_9MICO</name>
<dbReference type="Proteomes" id="UP000032120">
    <property type="component" value="Unassembled WGS sequence"/>
</dbReference>
<evidence type="ECO:0000256" key="1">
    <source>
        <dbReference type="ARBA" id="ARBA00023002"/>
    </source>
</evidence>
<protein>
    <submittedName>
        <fullName evidence="3">Oxidase</fullName>
    </submittedName>
</protein>